<keyword evidence="3 6" id="KW-0815">Transposition</keyword>
<keyword evidence="5 6" id="KW-0233">DNA recombination</keyword>
<evidence type="ECO:0000313" key="9">
    <source>
        <dbReference type="Proteomes" id="UP000218965"/>
    </source>
</evidence>
<dbReference type="AlphaFoldDB" id="A0A0U5BCJ3"/>
<dbReference type="PANTHER" id="PTHR33217:SF5">
    <property type="entry name" value="MUTATOR FAMILY TRANSPOSASE"/>
    <property type="match status" value="1"/>
</dbReference>
<comment type="similarity">
    <text evidence="2 6">Belongs to the transposase mutator family.</text>
</comment>
<accession>A0A0U5BCJ3</accession>
<name>A0A0U5BCJ3_9MICO</name>
<dbReference type="EMBL" id="AP017315">
    <property type="protein sequence ID" value="BAU33456.1"/>
    <property type="molecule type" value="Genomic_DNA"/>
</dbReference>
<sequence length="204" mass="22610">MTMIDREAREQRRREQAGGARRLRDSGVLDDLFAKIDSGEVQLDGRDGLIQQLIKTGLERGLQAELTEHVGYERGDAEAPFHDNSRNGSFPKTVATIAGNVELAVPRDRNGSFTPRLVPTGQRRLGGLDEMIVSLYAGGMTVRDIEHHLASTIGTDISRETISKIVDEISDEVLAWQSRPLEAWQFLPIVANRLSNPSSHELRG</sequence>
<organism evidence="8 9">
    <name type="scientific">Microcella alkaliphila</name>
    <dbReference type="NCBI Taxonomy" id="279828"/>
    <lineage>
        <taxon>Bacteria</taxon>
        <taxon>Bacillati</taxon>
        <taxon>Actinomycetota</taxon>
        <taxon>Actinomycetes</taxon>
        <taxon>Micrococcales</taxon>
        <taxon>Microbacteriaceae</taxon>
        <taxon>Microcella</taxon>
    </lineage>
</organism>
<reference evidence="8 9" key="2">
    <citation type="submission" date="2016-01" db="EMBL/GenBank/DDBJ databases">
        <title>Microcella alkaliphila JAM AC0309 whole genome shotgun sequence.</title>
        <authorList>
            <person name="Kurata A."/>
            <person name="Hirose Y."/>
            <person name="Kishimoto N."/>
            <person name="Kobayashi T."/>
        </authorList>
    </citation>
    <scope>NUCLEOTIDE SEQUENCE [LARGE SCALE GENOMIC DNA]</scope>
    <source>
        <strain evidence="8 9">JAM AC0309</strain>
    </source>
</reference>
<evidence type="ECO:0000256" key="3">
    <source>
        <dbReference type="ARBA" id="ARBA00022578"/>
    </source>
</evidence>
<evidence type="ECO:0000256" key="5">
    <source>
        <dbReference type="ARBA" id="ARBA00023172"/>
    </source>
</evidence>
<protein>
    <recommendedName>
        <fullName evidence="6">Mutator family transposase</fullName>
    </recommendedName>
</protein>
<proteinExistence type="inferred from homology"/>
<evidence type="ECO:0000256" key="2">
    <source>
        <dbReference type="ARBA" id="ARBA00010961"/>
    </source>
</evidence>
<reference evidence="9" key="1">
    <citation type="submission" date="2015-12" db="EMBL/GenBank/DDBJ databases">
        <authorList>
            <person name="Shamseldin A."/>
            <person name="Moawad H."/>
            <person name="Abd El-Rahim W.M."/>
            <person name="Sadowsky M.J."/>
        </authorList>
    </citation>
    <scope>NUCLEOTIDE SEQUENCE [LARGE SCALE GENOMIC DNA]</scope>
    <source>
        <strain evidence="9">JAM AC0309</strain>
    </source>
</reference>
<dbReference type="Proteomes" id="UP000218965">
    <property type="component" value="Chromosome"/>
</dbReference>
<dbReference type="GO" id="GO:0003677">
    <property type="term" value="F:DNA binding"/>
    <property type="evidence" value="ECO:0007669"/>
    <property type="project" value="UniProtKB-UniRule"/>
</dbReference>
<dbReference type="GO" id="GO:0006313">
    <property type="term" value="P:DNA transposition"/>
    <property type="evidence" value="ECO:0007669"/>
    <property type="project" value="UniProtKB-UniRule"/>
</dbReference>
<gene>
    <name evidence="8" type="ORF">MalAC0309_2621</name>
</gene>
<dbReference type="PANTHER" id="PTHR33217">
    <property type="entry name" value="TRANSPOSASE FOR INSERTION SEQUENCE ELEMENT IS1081"/>
    <property type="match status" value="1"/>
</dbReference>
<evidence type="ECO:0000256" key="4">
    <source>
        <dbReference type="ARBA" id="ARBA00023125"/>
    </source>
</evidence>
<feature type="region of interest" description="Disordered" evidence="7">
    <location>
        <begin position="1"/>
        <end position="21"/>
    </location>
</feature>
<evidence type="ECO:0000313" key="8">
    <source>
        <dbReference type="EMBL" id="BAU33456.1"/>
    </source>
</evidence>
<evidence type="ECO:0000256" key="7">
    <source>
        <dbReference type="SAM" id="MobiDB-lite"/>
    </source>
</evidence>
<evidence type="ECO:0000256" key="6">
    <source>
        <dbReference type="RuleBase" id="RU365089"/>
    </source>
</evidence>
<keyword evidence="4 6" id="KW-0238">DNA-binding</keyword>
<dbReference type="InterPro" id="IPR001207">
    <property type="entry name" value="Transposase_mutator"/>
</dbReference>
<comment type="function">
    <text evidence="1 6">Required for the transposition of the insertion element.</text>
</comment>
<evidence type="ECO:0000256" key="1">
    <source>
        <dbReference type="ARBA" id="ARBA00002190"/>
    </source>
</evidence>
<keyword evidence="6" id="KW-0814">Transposable element</keyword>
<dbReference type="Pfam" id="PF00872">
    <property type="entry name" value="Transposase_mut"/>
    <property type="match status" value="1"/>
</dbReference>
<dbReference type="KEGG" id="malk:MalAC0309_2621"/>
<dbReference type="GO" id="GO:0004803">
    <property type="term" value="F:transposase activity"/>
    <property type="evidence" value="ECO:0007669"/>
    <property type="project" value="UniProtKB-UniRule"/>
</dbReference>